<comment type="caution">
    <text evidence="1">The sequence shown here is derived from an EMBL/GenBank/DDBJ whole genome shotgun (WGS) entry which is preliminary data.</text>
</comment>
<name>A0A2U2P9F0_9SPHI</name>
<organism evidence="1 2">
    <name type="scientific">Pararcticibacter amylolyticus</name>
    <dbReference type="NCBI Taxonomy" id="2173175"/>
    <lineage>
        <taxon>Bacteria</taxon>
        <taxon>Pseudomonadati</taxon>
        <taxon>Bacteroidota</taxon>
        <taxon>Sphingobacteriia</taxon>
        <taxon>Sphingobacteriales</taxon>
        <taxon>Sphingobacteriaceae</taxon>
        <taxon>Pararcticibacter</taxon>
    </lineage>
</organism>
<reference evidence="1 2" key="1">
    <citation type="submission" date="2018-04" db="EMBL/GenBank/DDBJ databases">
        <title>Pedobacter chongqingensis sp. nov., isolated from a rottenly hemp rope.</title>
        <authorList>
            <person name="Cai Y."/>
        </authorList>
    </citation>
    <scope>NUCLEOTIDE SEQUENCE [LARGE SCALE GENOMIC DNA]</scope>
    <source>
        <strain evidence="1 2">FJ4-8</strain>
    </source>
</reference>
<dbReference type="Proteomes" id="UP000245647">
    <property type="component" value="Unassembled WGS sequence"/>
</dbReference>
<dbReference type="AlphaFoldDB" id="A0A2U2P9F0"/>
<evidence type="ECO:0000313" key="1">
    <source>
        <dbReference type="EMBL" id="PWG77924.1"/>
    </source>
</evidence>
<accession>A0A2U2P9F0</accession>
<sequence>MDPSSENDPSLSPYIYGFNNPVRFTDPDGRWPYGGPILGGPVLTKNVGEAVRFVLNAVTALFNSVSDPISNANNAGMAKGNVKAAYTKAANDGIKQLAAEVAIGAATGKVVGSVAKAFAKESSALSSETSVTATSNASGLGAGAARASKYSSQWNGASLEGAIEKFAPGAKGVVQGQKTIYVNGETGVQVVYDNSGNYFRIQNTNLTGKRQYLDMNGGVPNNKTVNGRQMGRSQAEYNEITHFKNTDN</sequence>
<keyword evidence="2" id="KW-1185">Reference proteome</keyword>
<proteinExistence type="predicted"/>
<dbReference type="EMBL" id="QEAS01000057">
    <property type="protein sequence ID" value="PWG77924.1"/>
    <property type="molecule type" value="Genomic_DNA"/>
</dbReference>
<evidence type="ECO:0008006" key="3">
    <source>
        <dbReference type="Google" id="ProtNLM"/>
    </source>
</evidence>
<evidence type="ECO:0000313" key="2">
    <source>
        <dbReference type="Proteomes" id="UP000245647"/>
    </source>
</evidence>
<protein>
    <recommendedName>
        <fullName evidence="3">RHS repeat-associated core domain-containing protein</fullName>
    </recommendedName>
</protein>
<gene>
    <name evidence="1" type="ORF">DDR33_24960</name>
</gene>